<name>A0ABQ9H0T3_9NEOP</name>
<evidence type="ECO:0000313" key="2">
    <source>
        <dbReference type="EMBL" id="KAJ8877821.1"/>
    </source>
</evidence>
<evidence type="ECO:0000256" key="1">
    <source>
        <dbReference type="SAM" id="MobiDB-lite"/>
    </source>
</evidence>
<comment type="caution">
    <text evidence="2">The sequence shown here is derived from an EMBL/GenBank/DDBJ whole genome shotgun (WGS) entry which is preliminary data.</text>
</comment>
<gene>
    <name evidence="2" type="ORF">PR048_022279</name>
</gene>
<keyword evidence="3" id="KW-1185">Reference proteome</keyword>
<dbReference type="Proteomes" id="UP001159363">
    <property type="component" value="Chromosome 7"/>
</dbReference>
<accession>A0ABQ9H0T3</accession>
<feature type="region of interest" description="Disordered" evidence="1">
    <location>
        <begin position="226"/>
        <end position="258"/>
    </location>
</feature>
<dbReference type="EMBL" id="JARBHB010000008">
    <property type="protein sequence ID" value="KAJ8877821.1"/>
    <property type="molecule type" value="Genomic_DNA"/>
</dbReference>
<organism evidence="2 3">
    <name type="scientific">Dryococelus australis</name>
    <dbReference type="NCBI Taxonomy" id="614101"/>
    <lineage>
        <taxon>Eukaryota</taxon>
        <taxon>Metazoa</taxon>
        <taxon>Ecdysozoa</taxon>
        <taxon>Arthropoda</taxon>
        <taxon>Hexapoda</taxon>
        <taxon>Insecta</taxon>
        <taxon>Pterygota</taxon>
        <taxon>Neoptera</taxon>
        <taxon>Polyneoptera</taxon>
        <taxon>Phasmatodea</taxon>
        <taxon>Verophasmatodea</taxon>
        <taxon>Anareolatae</taxon>
        <taxon>Phasmatidae</taxon>
        <taxon>Eurycanthinae</taxon>
        <taxon>Dryococelus</taxon>
    </lineage>
</organism>
<proteinExistence type="predicted"/>
<reference evidence="2 3" key="1">
    <citation type="submission" date="2023-02" db="EMBL/GenBank/DDBJ databases">
        <title>LHISI_Scaffold_Assembly.</title>
        <authorList>
            <person name="Stuart O.P."/>
            <person name="Cleave R."/>
            <person name="Magrath M.J.L."/>
            <person name="Mikheyev A.S."/>
        </authorList>
    </citation>
    <scope>NUCLEOTIDE SEQUENCE [LARGE SCALE GENOMIC DNA]</scope>
    <source>
        <strain evidence="2">Daus_M_001</strain>
        <tissue evidence="2">Leg muscle</tissue>
    </source>
</reference>
<protein>
    <submittedName>
        <fullName evidence="2">Uncharacterized protein</fullName>
    </submittedName>
</protein>
<evidence type="ECO:0000313" key="3">
    <source>
        <dbReference type="Proteomes" id="UP001159363"/>
    </source>
</evidence>
<sequence length="330" mass="36808">MRSLRKSARPNVIVWHNSYVRNSGSDPVGNRILFAFVEDEQPSHFSCMHNKFHTTKANGIISYNGNIFSYVDDSASSVCLHDMQLVLHLMNAQLRLQWGSHPNLPTWESCPEGAAGRRVSSGISRFHRPFISALLHTHLTSLTSALKTSINRIRSERAPEKQSNDTHKTPYDRLKRCREHKINTEASERVNVDVFTQNKLPCPQHSQTEFVSLCCAEVDMEVRRNARTGGNGRSPRRSLPTSSIVRRKSGSDPAGKTQFTLVGTSFSALATAPPRSPHCVNSNLSRNEPAKFSGLYQEHHQGEPGSIPVRVTGFSQVVIEPDDAVGQRVF</sequence>